<sequence length="346" mass="38568">MTMKNNKDNVSESSPPVSPAGLHCCYAVITVLTVTVTALSVALSLSVRKNEKAIASPEVGYVTCPRDWIGFGSKCFYFSEHTSNWTSSLTSCLELGAQFDSLEELNFLHRYKGDSAAWIGLHRQSSEHPWMWTDNTEYEEQQGQCLRTVSPVSPAGLHCCYAVIFVLTGAVIALSVALSLSVGKEEMGTASPEAGYVTCPRDWIGFGSKCFYFSEHTSNWTSSLTSCLELGAHLTHFDSLEELNFLNRFNGDSAAWIGLHRESSEQPWMWTDSTEYNNLYDVFPPTVFKCCDCVSCGFEGEMLSHVKRSELEREKPLCRRVSIRGDGNHAYLSDRGISSARNYMQK</sequence>
<evidence type="ECO:0000256" key="3">
    <source>
        <dbReference type="ARBA" id="ARBA00022734"/>
    </source>
</evidence>
<keyword evidence="5 7" id="KW-1133">Transmembrane helix</keyword>
<dbReference type="InterPro" id="IPR016186">
    <property type="entry name" value="C-type_lectin-like/link_sf"/>
</dbReference>
<evidence type="ECO:0000313" key="9">
    <source>
        <dbReference type="EMBL" id="KAK7795447.1"/>
    </source>
</evidence>
<keyword evidence="4" id="KW-0735">Signal-anchor</keyword>
<gene>
    <name evidence="9" type="ORF">U0070_011390</name>
</gene>
<feature type="transmembrane region" description="Helical" evidence="7">
    <location>
        <begin position="159"/>
        <end position="182"/>
    </location>
</feature>
<feature type="domain" description="C-type lectin" evidence="8">
    <location>
        <begin position="71"/>
        <end position="168"/>
    </location>
</feature>
<dbReference type="Gene3D" id="3.10.100.10">
    <property type="entry name" value="Mannose-Binding Protein A, subunit A"/>
    <property type="match status" value="2"/>
</dbReference>
<evidence type="ECO:0000256" key="6">
    <source>
        <dbReference type="ARBA" id="ARBA00023136"/>
    </source>
</evidence>
<dbReference type="SMART" id="SM00034">
    <property type="entry name" value="CLECT"/>
    <property type="match status" value="2"/>
</dbReference>
<dbReference type="EMBL" id="JBBHLL010002351">
    <property type="protein sequence ID" value="KAK7795447.1"/>
    <property type="molecule type" value="Genomic_DNA"/>
</dbReference>
<dbReference type="InterPro" id="IPR050828">
    <property type="entry name" value="C-type_lectin/matrix_domain"/>
</dbReference>
<protein>
    <recommendedName>
        <fullName evidence="8">C-type lectin domain-containing protein</fullName>
    </recommendedName>
</protein>
<dbReference type="InterPro" id="IPR033992">
    <property type="entry name" value="NKR-like_CTLD"/>
</dbReference>
<dbReference type="PROSITE" id="PS50041">
    <property type="entry name" value="C_TYPE_LECTIN_2"/>
    <property type="match status" value="2"/>
</dbReference>
<evidence type="ECO:0000256" key="2">
    <source>
        <dbReference type="ARBA" id="ARBA00022692"/>
    </source>
</evidence>
<dbReference type="AlphaFoldDB" id="A0AAW0H2I8"/>
<feature type="non-terminal residue" evidence="9">
    <location>
        <position position="346"/>
    </location>
</feature>
<evidence type="ECO:0000256" key="7">
    <source>
        <dbReference type="SAM" id="Phobius"/>
    </source>
</evidence>
<dbReference type="PANTHER" id="PTHR45710:SF35">
    <property type="entry name" value="C-TYPE LECTIN DOMAIN FAMILY 2 MEMBER D"/>
    <property type="match status" value="1"/>
</dbReference>
<dbReference type="SUPFAM" id="SSF56436">
    <property type="entry name" value="C-type lectin-like"/>
    <property type="match status" value="2"/>
</dbReference>
<keyword evidence="6 7" id="KW-0472">Membrane</keyword>
<organism evidence="9 10">
    <name type="scientific">Myodes glareolus</name>
    <name type="common">Bank vole</name>
    <name type="synonym">Clethrionomys glareolus</name>
    <dbReference type="NCBI Taxonomy" id="447135"/>
    <lineage>
        <taxon>Eukaryota</taxon>
        <taxon>Metazoa</taxon>
        <taxon>Chordata</taxon>
        <taxon>Craniata</taxon>
        <taxon>Vertebrata</taxon>
        <taxon>Euteleostomi</taxon>
        <taxon>Mammalia</taxon>
        <taxon>Eutheria</taxon>
        <taxon>Euarchontoglires</taxon>
        <taxon>Glires</taxon>
        <taxon>Rodentia</taxon>
        <taxon>Myomorpha</taxon>
        <taxon>Muroidea</taxon>
        <taxon>Cricetidae</taxon>
        <taxon>Arvicolinae</taxon>
        <taxon>Myodes</taxon>
    </lineage>
</organism>
<comment type="subcellular location">
    <subcellularLocation>
        <location evidence="1">Cell membrane</location>
        <topology evidence="1">Single-pass type II membrane protein</topology>
    </subcellularLocation>
</comment>
<accession>A0AAW0H2I8</accession>
<feature type="transmembrane region" description="Helical" evidence="7">
    <location>
        <begin position="20"/>
        <end position="43"/>
    </location>
</feature>
<dbReference type="PANTHER" id="PTHR45710">
    <property type="entry name" value="C-TYPE LECTIN DOMAIN-CONTAINING PROTEIN 180"/>
    <property type="match status" value="1"/>
</dbReference>
<proteinExistence type="predicted"/>
<name>A0AAW0H2I8_MYOGA</name>
<dbReference type="Pfam" id="PF00059">
    <property type="entry name" value="Lectin_C"/>
    <property type="match status" value="2"/>
</dbReference>
<evidence type="ECO:0000256" key="5">
    <source>
        <dbReference type="ARBA" id="ARBA00022989"/>
    </source>
</evidence>
<reference evidence="9 10" key="1">
    <citation type="journal article" date="2023" name="bioRxiv">
        <title>Conserved and derived expression patterns and positive selection on dental genes reveal complex evolutionary context of ever-growing rodent molars.</title>
        <authorList>
            <person name="Calamari Z.T."/>
            <person name="Song A."/>
            <person name="Cohen E."/>
            <person name="Akter M."/>
            <person name="Roy R.D."/>
            <person name="Hallikas O."/>
            <person name="Christensen M.M."/>
            <person name="Li P."/>
            <person name="Marangoni P."/>
            <person name="Jernvall J."/>
            <person name="Klein O.D."/>
        </authorList>
    </citation>
    <scope>NUCLEOTIDE SEQUENCE [LARGE SCALE GENOMIC DNA]</scope>
    <source>
        <strain evidence="9">V071</strain>
    </source>
</reference>
<dbReference type="InterPro" id="IPR001304">
    <property type="entry name" value="C-type_lectin-like"/>
</dbReference>
<evidence type="ECO:0000256" key="1">
    <source>
        <dbReference type="ARBA" id="ARBA00004401"/>
    </source>
</evidence>
<dbReference type="Proteomes" id="UP001488838">
    <property type="component" value="Unassembled WGS sequence"/>
</dbReference>
<keyword evidence="10" id="KW-1185">Reference proteome</keyword>
<dbReference type="GO" id="GO:0030246">
    <property type="term" value="F:carbohydrate binding"/>
    <property type="evidence" value="ECO:0007669"/>
    <property type="project" value="UniProtKB-KW"/>
</dbReference>
<evidence type="ECO:0000259" key="8">
    <source>
        <dbReference type="PROSITE" id="PS50041"/>
    </source>
</evidence>
<keyword evidence="3" id="KW-0430">Lectin</keyword>
<dbReference type="GO" id="GO:0009897">
    <property type="term" value="C:external side of plasma membrane"/>
    <property type="evidence" value="ECO:0007669"/>
    <property type="project" value="TreeGrafter"/>
</dbReference>
<dbReference type="GO" id="GO:0046703">
    <property type="term" value="F:natural killer cell lectin-like receptor binding"/>
    <property type="evidence" value="ECO:0007669"/>
    <property type="project" value="TreeGrafter"/>
</dbReference>
<dbReference type="CDD" id="cd03593">
    <property type="entry name" value="CLECT_NK_receptors_like"/>
    <property type="match status" value="2"/>
</dbReference>
<dbReference type="InterPro" id="IPR016187">
    <property type="entry name" value="CTDL_fold"/>
</dbReference>
<evidence type="ECO:0000256" key="4">
    <source>
        <dbReference type="ARBA" id="ARBA00022968"/>
    </source>
</evidence>
<feature type="domain" description="C-type lectin" evidence="8">
    <location>
        <begin position="206"/>
        <end position="295"/>
    </location>
</feature>
<comment type="caution">
    <text evidence="9">The sequence shown here is derived from an EMBL/GenBank/DDBJ whole genome shotgun (WGS) entry which is preliminary data.</text>
</comment>
<evidence type="ECO:0000313" key="10">
    <source>
        <dbReference type="Proteomes" id="UP001488838"/>
    </source>
</evidence>
<keyword evidence="2 7" id="KW-0812">Transmembrane</keyword>